<keyword evidence="1" id="KW-1133">Transmembrane helix</keyword>
<dbReference type="InParanoid" id="A0A3N7ELS5"/>
<evidence type="ECO:0000313" key="3">
    <source>
        <dbReference type="Proteomes" id="UP000006729"/>
    </source>
</evidence>
<dbReference type="EMBL" id="CM009290">
    <property type="protein sequence ID" value="RQO85955.1"/>
    <property type="molecule type" value="Genomic_DNA"/>
</dbReference>
<keyword evidence="1" id="KW-0472">Membrane</keyword>
<sequence length="120" mass="13812">MSCNGFGLSWVREREAGGAEWAVFFRQIRPAAMVDLWSRDTESVGWFMVLIRKMRESLCMMVVGSFCCWGQWRIYRFTVGMEACNDLLVLIWWLERMGMKAWFVGVVSGCFAGCAWSLVG</sequence>
<name>A0A3N7ELS5_POPTR</name>
<proteinExistence type="predicted"/>
<evidence type="ECO:0000256" key="1">
    <source>
        <dbReference type="SAM" id="Phobius"/>
    </source>
</evidence>
<accession>A0A3N7ELS5</accession>
<keyword evidence="1" id="KW-0812">Transmembrane</keyword>
<feature type="transmembrane region" description="Helical" evidence="1">
    <location>
        <begin position="101"/>
        <end position="119"/>
    </location>
</feature>
<dbReference type="AlphaFoldDB" id="A0A3N7ELS5"/>
<gene>
    <name evidence="2" type="ORF">POPTR_001G399150</name>
</gene>
<evidence type="ECO:0000313" key="2">
    <source>
        <dbReference type="EMBL" id="RQO85955.1"/>
    </source>
</evidence>
<protein>
    <submittedName>
        <fullName evidence="2">Uncharacterized protein</fullName>
    </submittedName>
</protein>
<reference evidence="2 3" key="1">
    <citation type="journal article" date="2006" name="Science">
        <title>The genome of black cottonwood, Populus trichocarpa (Torr. &amp; Gray).</title>
        <authorList>
            <person name="Tuskan G.A."/>
            <person name="Difazio S."/>
            <person name="Jansson S."/>
            <person name="Bohlmann J."/>
            <person name="Grigoriev I."/>
            <person name="Hellsten U."/>
            <person name="Putnam N."/>
            <person name="Ralph S."/>
            <person name="Rombauts S."/>
            <person name="Salamov A."/>
            <person name="Schein J."/>
            <person name="Sterck L."/>
            <person name="Aerts A."/>
            <person name="Bhalerao R.R."/>
            <person name="Bhalerao R.P."/>
            <person name="Blaudez D."/>
            <person name="Boerjan W."/>
            <person name="Brun A."/>
            <person name="Brunner A."/>
            <person name="Busov V."/>
            <person name="Campbell M."/>
            <person name="Carlson J."/>
            <person name="Chalot M."/>
            <person name="Chapman J."/>
            <person name="Chen G.L."/>
            <person name="Cooper D."/>
            <person name="Coutinho P.M."/>
            <person name="Couturier J."/>
            <person name="Covert S."/>
            <person name="Cronk Q."/>
            <person name="Cunningham R."/>
            <person name="Davis J."/>
            <person name="Degroeve S."/>
            <person name="Dejardin A."/>
            <person name="Depamphilis C."/>
            <person name="Detter J."/>
            <person name="Dirks B."/>
            <person name="Dubchak I."/>
            <person name="Duplessis S."/>
            <person name="Ehlting J."/>
            <person name="Ellis B."/>
            <person name="Gendler K."/>
            <person name="Goodstein D."/>
            <person name="Gribskov M."/>
            <person name="Grimwood J."/>
            <person name="Groover A."/>
            <person name="Gunter L."/>
            <person name="Hamberger B."/>
            <person name="Heinze B."/>
            <person name="Helariutta Y."/>
            <person name="Henrissat B."/>
            <person name="Holligan D."/>
            <person name="Holt R."/>
            <person name="Huang W."/>
            <person name="Islam-Faridi N."/>
            <person name="Jones S."/>
            <person name="Jones-Rhoades M."/>
            <person name="Jorgensen R."/>
            <person name="Joshi C."/>
            <person name="Kangasjarvi J."/>
            <person name="Karlsson J."/>
            <person name="Kelleher C."/>
            <person name="Kirkpatrick R."/>
            <person name="Kirst M."/>
            <person name="Kohler A."/>
            <person name="Kalluri U."/>
            <person name="Larimer F."/>
            <person name="Leebens-Mack J."/>
            <person name="Leple J.C."/>
            <person name="Locascio P."/>
            <person name="Lou Y."/>
            <person name="Lucas S."/>
            <person name="Martin F."/>
            <person name="Montanini B."/>
            <person name="Napoli C."/>
            <person name="Nelson D.R."/>
            <person name="Nelson C."/>
            <person name="Nieminen K."/>
            <person name="Nilsson O."/>
            <person name="Pereda V."/>
            <person name="Peter G."/>
            <person name="Philippe R."/>
            <person name="Pilate G."/>
            <person name="Poliakov A."/>
            <person name="Razumovskaya J."/>
            <person name="Richardson P."/>
            <person name="Rinaldi C."/>
            <person name="Ritland K."/>
            <person name="Rouze P."/>
            <person name="Ryaboy D."/>
            <person name="Schmutz J."/>
            <person name="Schrader J."/>
            <person name="Segerman B."/>
            <person name="Shin H."/>
            <person name="Siddiqui A."/>
            <person name="Sterky F."/>
            <person name="Terry A."/>
            <person name="Tsai C.J."/>
            <person name="Uberbacher E."/>
            <person name="Unneberg P."/>
            <person name="Vahala J."/>
            <person name="Wall K."/>
            <person name="Wessler S."/>
            <person name="Yang G."/>
            <person name="Yin T."/>
            <person name="Douglas C."/>
            <person name="Marra M."/>
            <person name="Sandberg G."/>
            <person name="Van de Peer Y."/>
            <person name="Rokhsar D."/>
        </authorList>
    </citation>
    <scope>NUCLEOTIDE SEQUENCE [LARGE SCALE GENOMIC DNA]</scope>
    <source>
        <strain evidence="3">cv. Nisqually</strain>
    </source>
</reference>
<keyword evidence="3" id="KW-1185">Reference proteome</keyword>
<organism evidence="2 3">
    <name type="scientific">Populus trichocarpa</name>
    <name type="common">Western balsam poplar</name>
    <name type="synonym">Populus balsamifera subsp. trichocarpa</name>
    <dbReference type="NCBI Taxonomy" id="3694"/>
    <lineage>
        <taxon>Eukaryota</taxon>
        <taxon>Viridiplantae</taxon>
        <taxon>Streptophyta</taxon>
        <taxon>Embryophyta</taxon>
        <taxon>Tracheophyta</taxon>
        <taxon>Spermatophyta</taxon>
        <taxon>Magnoliopsida</taxon>
        <taxon>eudicotyledons</taxon>
        <taxon>Gunneridae</taxon>
        <taxon>Pentapetalae</taxon>
        <taxon>rosids</taxon>
        <taxon>fabids</taxon>
        <taxon>Malpighiales</taxon>
        <taxon>Salicaceae</taxon>
        <taxon>Saliceae</taxon>
        <taxon>Populus</taxon>
    </lineage>
</organism>
<dbReference type="Proteomes" id="UP000006729">
    <property type="component" value="Chromosome 1"/>
</dbReference>